<dbReference type="Pfam" id="PF00096">
    <property type="entry name" value="zf-C2H2"/>
    <property type="match status" value="5"/>
</dbReference>
<evidence type="ECO:0000256" key="3">
    <source>
        <dbReference type="ARBA" id="ARBA00022771"/>
    </source>
</evidence>
<organism evidence="7 8">
    <name type="scientific">Loxostege sticticalis</name>
    <name type="common">Beet webworm moth</name>
    <dbReference type="NCBI Taxonomy" id="481309"/>
    <lineage>
        <taxon>Eukaryota</taxon>
        <taxon>Metazoa</taxon>
        <taxon>Ecdysozoa</taxon>
        <taxon>Arthropoda</taxon>
        <taxon>Hexapoda</taxon>
        <taxon>Insecta</taxon>
        <taxon>Pterygota</taxon>
        <taxon>Neoptera</taxon>
        <taxon>Endopterygota</taxon>
        <taxon>Lepidoptera</taxon>
        <taxon>Glossata</taxon>
        <taxon>Ditrysia</taxon>
        <taxon>Pyraloidea</taxon>
        <taxon>Crambidae</taxon>
        <taxon>Pyraustinae</taxon>
        <taxon>Loxostege</taxon>
    </lineage>
</organism>
<protein>
    <recommendedName>
        <fullName evidence="6">C2H2-type domain-containing protein</fullName>
    </recommendedName>
</protein>
<dbReference type="Proteomes" id="UP001549920">
    <property type="component" value="Unassembled WGS sequence"/>
</dbReference>
<dbReference type="PANTHER" id="PTHR24379:SF127">
    <property type="entry name" value="BLOODY FINGERS-RELATED"/>
    <property type="match status" value="1"/>
</dbReference>
<reference evidence="7 8" key="1">
    <citation type="submission" date="2024-06" db="EMBL/GenBank/DDBJ databases">
        <title>A chromosome-level genome assembly of beet webworm, Loxostege sticticalis.</title>
        <authorList>
            <person name="Zhang Y."/>
        </authorList>
    </citation>
    <scope>NUCLEOTIDE SEQUENCE [LARGE SCALE GENOMIC DNA]</scope>
    <source>
        <strain evidence="7">AQ026</strain>
        <tissue evidence="7">Whole body</tissue>
    </source>
</reference>
<evidence type="ECO:0000256" key="1">
    <source>
        <dbReference type="ARBA" id="ARBA00022723"/>
    </source>
</evidence>
<gene>
    <name evidence="7" type="ORF">ABMA27_012804</name>
</gene>
<dbReference type="PANTHER" id="PTHR24379">
    <property type="entry name" value="KRAB AND ZINC FINGER DOMAIN-CONTAINING"/>
    <property type="match status" value="1"/>
</dbReference>
<dbReference type="Gene3D" id="3.30.160.60">
    <property type="entry name" value="Classic Zinc Finger"/>
    <property type="match status" value="5"/>
</dbReference>
<proteinExistence type="predicted"/>
<feature type="domain" description="C2H2-type" evidence="6">
    <location>
        <begin position="118"/>
        <end position="145"/>
    </location>
</feature>
<evidence type="ECO:0000256" key="5">
    <source>
        <dbReference type="PROSITE-ProRule" id="PRU00042"/>
    </source>
</evidence>
<feature type="domain" description="C2H2-type" evidence="6">
    <location>
        <begin position="11"/>
        <end position="33"/>
    </location>
</feature>
<dbReference type="SUPFAM" id="SSF57667">
    <property type="entry name" value="beta-beta-alpha zinc fingers"/>
    <property type="match status" value="3"/>
</dbReference>
<keyword evidence="8" id="KW-1185">Reference proteome</keyword>
<keyword evidence="2" id="KW-0677">Repeat</keyword>
<evidence type="ECO:0000313" key="7">
    <source>
        <dbReference type="EMBL" id="KAL0853023.1"/>
    </source>
</evidence>
<evidence type="ECO:0000256" key="4">
    <source>
        <dbReference type="ARBA" id="ARBA00022833"/>
    </source>
</evidence>
<feature type="domain" description="C2H2-type" evidence="6">
    <location>
        <begin position="146"/>
        <end position="173"/>
    </location>
</feature>
<comment type="caution">
    <text evidence="7">The sequence shown here is derived from an EMBL/GenBank/DDBJ whole genome shotgun (WGS) entry which is preliminary data.</text>
</comment>
<feature type="domain" description="C2H2-type" evidence="6">
    <location>
        <begin position="37"/>
        <end position="59"/>
    </location>
</feature>
<evidence type="ECO:0000313" key="8">
    <source>
        <dbReference type="Proteomes" id="UP001549920"/>
    </source>
</evidence>
<accession>A0ABR3GZU7</accession>
<evidence type="ECO:0000256" key="2">
    <source>
        <dbReference type="ARBA" id="ARBA00022737"/>
    </source>
</evidence>
<dbReference type="InterPro" id="IPR036236">
    <property type="entry name" value="Znf_C2H2_sf"/>
</dbReference>
<dbReference type="EMBL" id="JBEUOH010000031">
    <property type="protein sequence ID" value="KAL0853023.1"/>
    <property type="molecule type" value="Genomic_DNA"/>
</dbReference>
<dbReference type="InterPro" id="IPR013087">
    <property type="entry name" value="Znf_C2H2_type"/>
</dbReference>
<keyword evidence="1" id="KW-0479">Metal-binding</keyword>
<dbReference type="PROSITE" id="PS50157">
    <property type="entry name" value="ZINC_FINGER_C2H2_2"/>
    <property type="match status" value="6"/>
</dbReference>
<dbReference type="PROSITE" id="PS00028">
    <property type="entry name" value="ZINC_FINGER_C2H2_1"/>
    <property type="match status" value="3"/>
</dbReference>
<evidence type="ECO:0000259" key="6">
    <source>
        <dbReference type="PROSITE" id="PS50157"/>
    </source>
</evidence>
<keyword evidence="4" id="KW-0862">Zinc</keyword>
<dbReference type="SMART" id="SM00355">
    <property type="entry name" value="ZnF_C2H2"/>
    <property type="match status" value="7"/>
</dbReference>
<feature type="domain" description="C2H2-type" evidence="6">
    <location>
        <begin position="174"/>
        <end position="201"/>
    </location>
</feature>
<keyword evidence="3 5" id="KW-0863">Zinc-finger</keyword>
<feature type="domain" description="C2H2-type" evidence="6">
    <location>
        <begin position="89"/>
        <end position="117"/>
    </location>
</feature>
<sequence>MLIEEDTKKKYRCNRCSKVLITLFNMRKHIESHMQIHKCETCEKEFQTRTQLSRHLLIHKLYDCPECSQKFPKTEIQYHRADEHGVPIPTCGICGYRTESRCTLLKHQRRVHMTEKTIPCPHCDMKFFENSSLNQHLIRHNPVKKYECKFCKKKFPRTETLLRHERIHTGEKKKVCNRCGEKFVQKASLNYHMMKRHPDAV</sequence>
<name>A0ABR3GZU7_LOXSC</name>